<evidence type="ECO:0000256" key="1">
    <source>
        <dbReference type="SAM" id="MobiDB-lite"/>
    </source>
</evidence>
<reference evidence="3" key="1">
    <citation type="submission" date="2022-10" db="EMBL/GenBank/DDBJ databases">
        <title>Genome sequences of endogenous nimaviruses in decapod crustaceans.</title>
        <authorList>
            <person name="Kawato S."/>
            <person name="Nozaki R."/>
            <person name="Kondo H."/>
            <person name="Hirono I."/>
        </authorList>
    </citation>
    <scope>NUCLEOTIDE SEQUENCE</scope>
    <source>
        <strain evidence="3">Mikawa-1</strain>
    </source>
</reference>
<dbReference type="EMBL" id="LC738876">
    <property type="protein sequence ID" value="BDT62608.1"/>
    <property type="molecule type" value="Genomic_DNA"/>
</dbReference>
<feature type="compositionally biased region" description="Low complexity" evidence="1">
    <location>
        <begin position="19"/>
        <end position="50"/>
    </location>
</feature>
<keyword evidence="2" id="KW-0472">Membrane</keyword>
<protein>
    <submittedName>
        <fullName evidence="3">Uncharacterized protein</fullName>
    </submittedName>
</protein>
<keyword evidence="2" id="KW-1133">Transmembrane helix</keyword>
<evidence type="ECO:0000313" key="3">
    <source>
        <dbReference type="EMBL" id="BDT62608.1"/>
    </source>
</evidence>
<evidence type="ECO:0000256" key="2">
    <source>
        <dbReference type="SAM" id="Phobius"/>
    </source>
</evidence>
<organism evidence="3">
    <name type="scientific">Metapenaeus ensis majanivirus</name>
    <dbReference type="NCBI Taxonomy" id="2984279"/>
    <lineage>
        <taxon>Viruses</taxon>
        <taxon>Viruses incertae sedis</taxon>
        <taxon>Naldaviricetes</taxon>
        <taxon>Nimaviridae</taxon>
    </lineage>
</organism>
<feature type="transmembrane region" description="Helical" evidence="2">
    <location>
        <begin position="98"/>
        <end position="122"/>
    </location>
</feature>
<proteinExistence type="predicted"/>
<accession>A0A9C7F833</accession>
<keyword evidence="2" id="KW-0812">Transmembrane</keyword>
<name>A0A9C7F833_9VIRU</name>
<feature type="region of interest" description="Disordered" evidence="1">
    <location>
        <begin position="15"/>
        <end position="63"/>
    </location>
</feature>
<sequence length="154" mass="18459">MTSTPQMLNREKNAEFTKYQQQQQQLQQQQQQQQHHYYQHTPEQQHLMSQQHHHQSSSFPRKITDNINRLGKYMQKRNDDMMLVQDFNSPSSPQRSKIGYFFVFLIYIMLLANLIVCIMMMHDAPNDTHVKIILTNSILMLLFFLPISLERYSV</sequence>
<feature type="transmembrane region" description="Helical" evidence="2">
    <location>
        <begin position="128"/>
        <end position="149"/>
    </location>
</feature>